<sequence>MSYTVKSSERLRKSGSEAETKALLYLMNFRPDSDDIYYFVVDFFNDLTGMDNMASRLWDVQSKGAHHVSPKAIGKELVTLFKNYMSPLTFEAYILFIGSVTGSLRKDSSLTTFGIENVKDAAIEQIKLGLHEEGSAKEYIDSTDLTDENINGFLRKVFFVIDDGKKPSEYVKAIIRQHPNIIPEEKILNAIFNEIRDKQASKKNISSVEGIVIETTDEALNYCRHLTNNEIRLMTLQRIINRDPLGQGIPPSFVSIYNTWPPERQREMLEDCQGALCRALFNKNAADGFWYLFENTYQLIVEHPDDSVQSLFTKIQAIPNCIVRCPDFDALSLKYFISVVKDGVQQ</sequence>
<evidence type="ECO:0000313" key="2">
    <source>
        <dbReference type="Proteomes" id="UP000298642"/>
    </source>
</evidence>
<gene>
    <name evidence="1" type="ORF">EIO64_14465</name>
</gene>
<dbReference type="EMBL" id="CP034413">
    <property type="protein sequence ID" value="QCI61071.1"/>
    <property type="molecule type" value="Genomic_DNA"/>
</dbReference>
<dbReference type="Proteomes" id="UP000298642">
    <property type="component" value="Chromosome"/>
</dbReference>
<proteinExistence type="predicted"/>
<accession>A0A4D7ATA4</accession>
<reference evidence="2" key="1">
    <citation type="submission" date="2018-12" db="EMBL/GenBank/DDBJ databases">
        <title>Dusodibacter welbiota gen. nov., sp. nov., isolated from human faeces and emended description of the Oscillibacter genus.</title>
        <authorList>
            <person name="Le Roy T."/>
            <person name="Van der Smissen P."/>
            <person name="Delzenne N."/>
            <person name="Muccioli G."/>
            <person name="Collet J.F."/>
            <person name="Cani P.D."/>
        </authorList>
    </citation>
    <scope>NUCLEOTIDE SEQUENCE [LARGE SCALE GENOMIC DNA]</scope>
    <source>
        <strain evidence="2">J115</strain>
    </source>
</reference>
<dbReference type="KEGG" id="obj:EIO64_14465"/>
<keyword evidence="2" id="KW-1185">Reference proteome</keyword>
<evidence type="ECO:0008006" key="3">
    <source>
        <dbReference type="Google" id="ProtNLM"/>
    </source>
</evidence>
<dbReference type="AlphaFoldDB" id="A0A4D7ATA4"/>
<name>A0A4D7ATA4_9FIRM</name>
<evidence type="ECO:0000313" key="1">
    <source>
        <dbReference type="EMBL" id="QCI61071.1"/>
    </source>
</evidence>
<protein>
    <recommendedName>
        <fullName evidence="3">DUF4297 domain-containing protein</fullName>
    </recommendedName>
</protein>
<organism evidence="1 2">
    <name type="scientific">Dysosmobacter welbionis</name>
    <dbReference type="NCBI Taxonomy" id="2093857"/>
    <lineage>
        <taxon>Bacteria</taxon>
        <taxon>Bacillati</taxon>
        <taxon>Bacillota</taxon>
        <taxon>Clostridia</taxon>
        <taxon>Eubacteriales</taxon>
        <taxon>Oscillospiraceae</taxon>
        <taxon>Dysosmobacter</taxon>
    </lineage>
</organism>